<evidence type="ECO:0000313" key="2">
    <source>
        <dbReference type="Proteomes" id="UP000319859"/>
    </source>
</evidence>
<organism evidence="1 2">
    <name type="scientific">Nitrospirillum amazonense</name>
    <dbReference type="NCBI Taxonomy" id="28077"/>
    <lineage>
        <taxon>Bacteria</taxon>
        <taxon>Pseudomonadati</taxon>
        <taxon>Pseudomonadota</taxon>
        <taxon>Alphaproteobacteria</taxon>
        <taxon>Rhodospirillales</taxon>
        <taxon>Azospirillaceae</taxon>
        <taxon>Nitrospirillum</taxon>
    </lineage>
</organism>
<reference evidence="1 2" key="1">
    <citation type="submission" date="2019-06" db="EMBL/GenBank/DDBJ databases">
        <title>Genomic Encyclopedia of Type Strains, Phase IV (KMG-V): Genome sequencing to study the core and pangenomes of soil and plant-associated prokaryotes.</title>
        <authorList>
            <person name="Whitman W."/>
        </authorList>
    </citation>
    <scope>NUCLEOTIDE SEQUENCE [LARGE SCALE GENOMIC DNA]</scope>
    <source>
        <strain evidence="1 2">BR 11880</strain>
    </source>
</reference>
<comment type="caution">
    <text evidence="1">The sequence shown here is derived from an EMBL/GenBank/DDBJ whole genome shotgun (WGS) entry which is preliminary data.</text>
</comment>
<dbReference type="EMBL" id="VITN01000026">
    <property type="protein sequence ID" value="TWB12241.1"/>
    <property type="molecule type" value="Genomic_DNA"/>
</dbReference>
<dbReference type="RefSeq" id="WP_145753638.1">
    <property type="nucleotide sequence ID" value="NZ_VITN01000026.1"/>
</dbReference>
<protein>
    <recommendedName>
        <fullName evidence="3">STAS domain-containing protein</fullName>
    </recommendedName>
</protein>
<gene>
    <name evidence="1" type="ORF">FBZ89_12619</name>
</gene>
<evidence type="ECO:0008006" key="3">
    <source>
        <dbReference type="Google" id="ProtNLM"/>
    </source>
</evidence>
<sequence length="80" mass="8801">MTVEVAGNVIHLRGACAAEDAETLLSRLQTAPESEIDVTACRHLHGAIVQVLLAFRPNVRGMTEDIFLRDWVIPNLAAHR</sequence>
<accession>A0A560ES89</accession>
<name>A0A560ES89_9PROT</name>
<evidence type="ECO:0000313" key="1">
    <source>
        <dbReference type="EMBL" id="TWB12241.1"/>
    </source>
</evidence>
<proteinExistence type="predicted"/>
<dbReference type="Proteomes" id="UP000319859">
    <property type="component" value="Unassembled WGS sequence"/>
</dbReference>
<dbReference type="OrthoDB" id="7585928at2"/>
<dbReference type="AlphaFoldDB" id="A0A560ES89"/>